<proteinExistence type="predicted"/>
<dbReference type="Pfam" id="PF03564">
    <property type="entry name" value="DUF1759"/>
    <property type="match status" value="1"/>
</dbReference>
<name>A0AAV0XE78_9HEMI</name>
<dbReference type="AlphaFoldDB" id="A0AAV0XE78"/>
<reference evidence="1 2" key="1">
    <citation type="submission" date="2023-01" db="EMBL/GenBank/DDBJ databases">
        <authorList>
            <person name="Whitehead M."/>
        </authorList>
    </citation>
    <scope>NUCLEOTIDE SEQUENCE [LARGE SCALE GENOMIC DNA]</scope>
</reference>
<dbReference type="PANTHER" id="PTHR22954:SF3">
    <property type="entry name" value="PROTEIN CBG08539"/>
    <property type="match status" value="1"/>
</dbReference>
<dbReference type="PANTHER" id="PTHR22954">
    <property type="entry name" value="RETROVIRAL PROTEASE-RELATED"/>
    <property type="match status" value="1"/>
</dbReference>
<sequence>MSDISSLIKCRGQLKAAVKRFLNFVTKENVDVNEIYIRKEKKEETWSEYERIQSEIEETEGVEMDEQDKYREEFEEMFFKAVGIAKKLTEPVFNEKKVQPYRGTDEDGTCEGNYRSIEATTDIKDSGRKISRPPIRLSALNVPTFSGEYNEWATFHDIFTSLIHNNEDLPPVEKFFYLRSAVTGDAQNCIRCI</sequence>
<dbReference type="EMBL" id="CARXXK010000004">
    <property type="protein sequence ID" value="CAI6365876.1"/>
    <property type="molecule type" value="Genomic_DNA"/>
</dbReference>
<evidence type="ECO:0000313" key="1">
    <source>
        <dbReference type="EMBL" id="CAI6365876.1"/>
    </source>
</evidence>
<dbReference type="Proteomes" id="UP001160148">
    <property type="component" value="Unassembled WGS sequence"/>
</dbReference>
<evidence type="ECO:0000313" key="2">
    <source>
        <dbReference type="Proteomes" id="UP001160148"/>
    </source>
</evidence>
<keyword evidence="2" id="KW-1185">Reference proteome</keyword>
<comment type="caution">
    <text evidence="1">The sequence shown here is derived from an EMBL/GenBank/DDBJ whole genome shotgun (WGS) entry which is preliminary data.</text>
</comment>
<accession>A0AAV0XE78</accession>
<dbReference type="InterPro" id="IPR005312">
    <property type="entry name" value="DUF1759"/>
</dbReference>
<protein>
    <submittedName>
        <fullName evidence="1">Uncharacterized protein</fullName>
    </submittedName>
</protein>
<organism evidence="1 2">
    <name type="scientific">Macrosiphum euphorbiae</name>
    <name type="common">potato aphid</name>
    <dbReference type="NCBI Taxonomy" id="13131"/>
    <lineage>
        <taxon>Eukaryota</taxon>
        <taxon>Metazoa</taxon>
        <taxon>Ecdysozoa</taxon>
        <taxon>Arthropoda</taxon>
        <taxon>Hexapoda</taxon>
        <taxon>Insecta</taxon>
        <taxon>Pterygota</taxon>
        <taxon>Neoptera</taxon>
        <taxon>Paraneoptera</taxon>
        <taxon>Hemiptera</taxon>
        <taxon>Sternorrhyncha</taxon>
        <taxon>Aphidomorpha</taxon>
        <taxon>Aphidoidea</taxon>
        <taxon>Aphididae</taxon>
        <taxon>Macrosiphini</taxon>
        <taxon>Macrosiphum</taxon>
    </lineage>
</organism>
<gene>
    <name evidence="1" type="ORF">MEUPH1_LOCUS20534</name>
</gene>